<dbReference type="CDD" id="cd16145">
    <property type="entry name" value="ARS_like"/>
    <property type="match status" value="1"/>
</dbReference>
<feature type="region of interest" description="Disordered" evidence="1">
    <location>
        <begin position="324"/>
        <end position="343"/>
    </location>
</feature>
<dbReference type="Gene3D" id="3.40.720.10">
    <property type="entry name" value="Alkaline Phosphatase, subunit A"/>
    <property type="match status" value="1"/>
</dbReference>
<dbReference type="PANTHER" id="PTHR43751:SF3">
    <property type="entry name" value="SULFATASE N-TERMINAL DOMAIN-CONTAINING PROTEIN"/>
    <property type="match status" value="1"/>
</dbReference>
<dbReference type="EMBL" id="SJPG01000001">
    <property type="protein sequence ID" value="TWT62978.1"/>
    <property type="molecule type" value="Genomic_DNA"/>
</dbReference>
<accession>A0A5C5XJW2</accession>
<proteinExistence type="predicted"/>
<dbReference type="EC" id="3.1.6.1" evidence="3"/>
<sequence length="497" mass="55612">MSICFSWTQVSTNQSFPNRLFNRITSQVILLLAAVIPQLFPAQSFAAESSTRPNIIFILADDLGYGDLGCFGQEKIKTPNLDQMAAEGMKFTNFYAGATVCAPSRCVLMTGLHTGHCEVRGNSASNIQRLRDEDVTIAEVLQDSGYRTALIGKWGLGEPGGGEAGFPNKQGFDYSFGYLSQHQAHNYYPEILWRNGEKVQLRNVVNKVKTGEWGSAGWATKRVDYSHDLFMEETSKFIADQKSGKPFFLYLALTIPHANNEGTRGTGNGQEVPDYGIYSEKDWSDPDKGQAAMITRMDNGIGELFKQLKSQGLDEETLVIFTSDNGHHKEGGNNPETFDPNGPLRGMKRDLYEGGIRVPTIARWPGHIQPGSVTDHVAYFGDFFATACELADANTPKNLDSISFVPVMTGHPEQQSEHDYLYWEFYERESKQAVRKKNWKAIRIPMFDGKVELYDLSQDLGEENNIASEHPEIVKQLTKLMDEAHVSHPNWKTRGKN</sequence>
<gene>
    <name evidence="3" type="primary">atsA_39</name>
    <name evidence="3" type="ORF">Pan54_37290</name>
</gene>
<dbReference type="InterPro" id="IPR017850">
    <property type="entry name" value="Alkaline_phosphatase_core_sf"/>
</dbReference>
<dbReference type="InterPro" id="IPR052701">
    <property type="entry name" value="GAG_Ulvan_Degrading_Sulfatases"/>
</dbReference>
<dbReference type="Pfam" id="PF00884">
    <property type="entry name" value="Sulfatase"/>
    <property type="match status" value="1"/>
</dbReference>
<dbReference type="PANTHER" id="PTHR43751">
    <property type="entry name" value="SULFATASE"/>
    <property type="match status" value="1"/>
</dbReference>
<name>A0A5C5XJW2_9PLAN</name>
<dbReference type="Gene3D" id="3.30.1120.10">
    <property type="match status" value="1"/>
</dbReference>
<dbReference type="SUPFAM" id="SSF53649">
    <property type="entry name" value="Alkaline phosphatase-like"/>
    <property type="match status" value="1"/>
</dbReference>
<dbReference type="AlphaFoldDB" id="A0A5C5XJW2"/>
<organism evidence="3 4">
    <name type="scientific">Rubinisphaera italica</name>
    <dbReference type="NCBI Taxonomy" id="2527969"/>
    <lineage>
        <taxon>Bacteria</taxon>
        <taxon>Pseudomonadati</taxon>
        <taxon>Planctomycetota</taxon>
        <taxon>Planctomycetia</taxon>
        <taxon>Planctomycetales</taxon>
        <taxon>Planctomycetaceae</taxon>
        <taxon>Rubinisphaera</taxon>
    </lineage>
</organism>
<dbReference type="GO" id="GO:0004065">
    <property type="term" value="F:arylsulfatase activity"/>
    <property type="evidence" value="ECO:0007669"/>
    <property type="project" value="UniProtKB-EC"/>
</dbReference>
<evidence type="ECO:0000256" key="1">
    <source>
        <dbReference type="SAM" id="MobiDB-lite"/>
    </source>
</evidence>
<evidence type="ECO:0000313" key="3">
    <source>
        <dbReference type="EMBL" id="TWT62978.1"/>
    </source>
</evidence>
<evidence type="ECO:0000313" key="4">
    <source>
        <dbReference type="Proteomes" id="UP000316095"/>
    </source>
</evidence>
<reference evidence="3 4" key="1">
    <citation type="submission" date="2019-02" db="EMBL/GenBank/DDBJ databases">
        <title>Deep-cultivation of Planctomycetes and their phenomic and genomic characterization uncovers novel biology.</title>
        <authorList>
            <person name="Wiegand S."/>
            <person name="Jogler M."/>
            <person name="Boedeker C."/>
            <person name="Pinto D."/>
            <person name="Vollmers J."/>
            <person name="Rivas-Marin E."/>
            <person name="Kohn T."/>
            <person name="Peeters S.H."/>
            <person name="Heuer A."/>
            <person name="Rast P."/>
            <person name="Oberbeckmann S."/>
            <person name="Bunk B."/>
            <person name="Jeske O."/>
            <person name="Meyerdierks A."/>
            <person name="Storesund J.E."/>
            <person name="Kallscheuer N."/>
            <person name="Luecker S."/>
            <person name="Lage O.M."/>
            <person name="Pohl T."/>
            <person name="Merkel B.J."/>
            <person name="Hornburger P."/>
            <person name="Mueller R.-W."/>
            <person name="Bruemmer F."/>
            <person name="Labrenz M."/>
            <person name="Spormann A.M."/>
            <person name="Op Den Camp H."/>
            <person name="Overmann J."/>
            <person name="Amann R."/>
            <person name="Jetten M.S.M."/>
            <person name="Mascher T."/>
            <person name="Medema M.H."/>
            <person name="Devos D.P."/>
            <person name="Kaster A.-K."/>
            <person name="Ovreas L."/>
            <person name="Rohde M."/>
            <person name="Galperin M.Y."/>
            <person name="Jogler C."/>
        </authorList>
    </citation>
    <scope>NUCLEOTIDE SEQUENCE [LARGE SCALE GENOMIC DNA]</scope>
    <source>
        <strain evidence="3 4">Pan54</strain>
    </source>
</reference>
<comment type="caution">
    <text evidence="3">The sequence shown here is derived from an EMBL/GenBank/DDBJ whole genome shotgun (WGS) entry which is preliminary data.</text>
</comment>
<keyword evidence="3" id="KW-0378">Hydrolase</keyword>
<keyword evidence="4" id="KW-1185">Reference proteome</keyword>
<feature type="domain" description="Sulfatase N-terminal" evidence="2">
    <location>
        <begin position="53"/>
        <end position="392"/>
    </location>
</feature>
<evidence type="ECO:0000259" key="2">
    <source>
        <dbReference type="Pfam" id="PF00884"/>
    </source>
</evidence>
<protein>
    <submittedName>
        <fullName evidence="3">Arylsulfatase</fullName>
        <ecNumber evidence="3">3.1.6.1</ecNumber>
    </submittedName>
</protein>
<dbReference type="Proteomes" id="UP000316095">
    <property type="component" value="Unassembled WGS sequence"/>
</dbReference>
<dbReference type="OrthoDB" id="9783154at2"/>
<dbReference type="InterPro" id="IPR000917">
    <property type="entry name" value="Sulfatase_N"/>
</dbReference>